<dbReference type="EMBL" id="JBHSQE010000001">
    <property type="protein sequence ID" value="MFC6145305.1"/>
    <property type="molecule type" value="Genomic_DNA"/>
</dbReference>
<keyword evidence="2" id="KW-1185">Reference proteome</keyword>
<accession>A0ABW1QAL1</accession>
<comment type="caution">
    <text evidence="1">The sequence shown here is derived from an EMBL/GenBank/DDBJ whole genome shotgun (WGS) entry which is preliminary data.</text>
</comment>
<evidence type="ECO:0000313" key="2">
    <source>
        <dbReference type="Proteomes" id="UP001596244"/>
    </source>
</evidence>
<organism evidence="1 2">
    <name type="scientific">Corynebacterium nasicanis</name>
    <dbReference type="NCBI Taxonomy" id="1448267"/>
    <lineage>
        <taxon>Bacteria</taxon>
        <taxon>Bacillati</taxon>
        <taxon>Actinomycetota</taxon>
        <taxon>Actinomycetes</taxon>
        <taxon>Mycobacteriales</taxon>
        <taxon>Corynebacteriaceae</taxon>
        <taxon>Corynebacterium</taxon>
    </lineage>
</organism>
<name>A0ABW1QAL1_9CORY</name>
<evidence type="ECO:0008006" key="3">
    <source>
        <dbReference type="Google" id="ProtNLM"/>
    </source>
</evidence>
<reference evidence="2" key="1">
    <citation type="journal article" date="2019" name="Int. J. Syst. Evol. Microbiol.">
        <title>The Global Catalogue of Microorganisms (GCM) 10K type strain sequencing project: providing services to taxonomists for standard genome sequencing and annotation.</title>
        <authorList>
            <consortium name="The Broad Institute Genomics Platform"/>
            <consortium name="The Broad Institute Genome Sequencing Center for Infectious Disease"/>
            <person name="Wu L."/>
            <person name="Ma J."/>
        </authorList>
    </citation>
    <scope>NUCLEOTIDE SEQUENCE [LARGE SCALE GENOMIC DNA]</scope>
    <source>
        <strain evidence="2">CCUG 51943</strain>
    </source>
</reference>
<dbReference type="Proteomes" id="UP001596244">
    <property type="component" value="Unassembled WGS sequence"/>
</dbReference>
<sequence>MTGPVAQIRAAVDAGARTTAEIAGATGLPTTLVSAVVQHFHKPSSCASTSCGGCPVEAGCGGPVLLTLGPAWNNEQK</sequence>
<dbReference type="RefSeq" id="WP_376998808.1">
    <property type="nucleotide sequence ID" value="NZ_JBHSQE010000001.1"/>
</dbReference>
<evidence type="ECO:0000313" key="1">
    <source>
        <dbReference type="EMBL" id="MFC6145305.1"/>
    </source>
</evidence>
<protein>
    <recommendedName>
        <fullName evidence="3">Transcriptional regulator HTH-type FeoC domain-containing protein</fullName>
    </recommendedName>
</protein>
<proteinExistence type="predicted"/>
<gene>
    <name evidence="1" type="ORF">ACFPUZ_00590</name>
</gene>